<organism evidence="1 2">
    <name type="scientific">Magnetofaba australis IT-1</name>
    <dbReference type="NCBI Taxonomy" id="1434232"/>
    <lineage>
        <taxon>Bacteria</taxon>
        <taxon>Pseudomonadati</taxon>
        <taxon>Pseudomonadota</taxon>
        <taxon>Magnetococcia</taxon>
        <taxon>Magnetococcales</taxon>
        <taxon>Magnetococcaceae</taxon>
        <taxon>Magnetofaba</taxon>
    </lineage>
</organism>
<dbReference type="SUPFAM" id="SSF103190">
    <property type="entry name" value="Sensory domain-like"/>
    <property type="match status" value="1"/>
</dbReference>
<dbReference type="Gene3D" id="3.30.450.20">
    <property type="entry name" value="PAS domain"/>
    <property type="match status" value="1"/>
</dbReference>
<dbReference type="InterPro" id="IPR029151">
    <property type="entry name" value="Sensor-like_sf"/>
</dbReference>
<dbReference type="CDD" id="cd12914">
    <property type="entry name" value="PDC1_DGC_like"/>
    <property type="match status" value="1"/>
</dbReference>
<dbReference type="AlphaFoldDB" id="A0A1Y2K5W0"/>
<name>A0A1Y2K5W0_9PROT</name>
<comment type="caution">
    <text evidence="1">The sequence shown here is derived from an EMBL/GenBank/DDBJ whole genome shotgun (WGS) entry which is preliminary data.</text>
</comment>
<protein>
    <submittedName>
        <fullName evidence="1">Putative GGDEF domain containing protein</fullName>
    </submittedName>
</protein>
<proteinExistence type="predicted"/>
<evidence type="ECO:0000313" key="1">
    <source>
        <dbReference type="EMBL" id="OSM02385.1"/>
    </source>
</evidence>
<dbReference type="STRING" id="1434232.MAIT1_05397"/>
<dbReference type="Proteomes" id="UP000194003">
    <property type="component" value="Unassembled WGS sequence"/>
</dbReference>
<dbReference type="EMBL" id="LVJN01000020">
    <property type="protein sequence ID" value="OSM02385.1"/>
    <property type="molecule type" value="Genomic_DNA"/>
</dbReference>
<evidence type="ECO:0000313" key="2">
    <source>
        <dbReference type="Proteomes" id="UP000194003"/>
    </source>
</evidence>
<keyword evidence="2" id="KW-1185">Reference proteome</keyword>
<gene>
    <name evidence="1" type="ORF">MAIT1_05397</name>
</gene>
<accession>A0A1Y2K5W0</accession>
<reference evidence="1 2" key="1">
    <citation type="journal article" date="2016" name="BMC Genomics">
        <title>Combined genomic and structural analyses of a cultured magnetotactic bacterium reveals its niche adaptation to a dynamic environment.</title>
        <authorList>
            <person name="Araujo A.C."/>
            <person name="Morillo V."/>
            <person name="Cypriano J."/>
            <person name="Teixeira L.C."/>
            <person name="Leao P."/>
            <person name="Lyra S."/>
            <person name="Almeida L.G."/>
            <person name="Bazylinski D.A."/>
            <person name="Vasconcellos A.T."/>
            <person name="Abreu F."/>
            <person name="Lins U."/>
        </authorList>
    </citation>
    <scope>NUCLEOTIDE SEQUENCE [LARGE SCALE GENOMIC DNA]</scope>
    <source>
        <strain evidence="1 2">IT-1</strain>
    </source>
</reference>
<sequence>MYIWLLLTASGIAGGLVIQFLFDEQVISARGTLFLHIAESMVNQLDRDMAARLNEITMHAGDERLTRDLLSPEQRRELLTRWRDNSAFAWIGLLDRNGKIAIASDGLLEGADVSKRDYFLAGLRGEAYAGDVHEAHLLAQHMAPPRHDSLPLRFVDVAHPILDEEGAFAGVLVAHISWDWAGDVRNGLLQPLGNARGLEVILFSSEGKPLIGPDSVMASSQQEIFPRGGKERAEGDGYQLTHDENGQEYLAGFAFSKGVMGFPGMCWFSGNMTTV</sequence>